<dbReference type="AlphaFoldDB" id="A0A821A5Y3"/>
<dbReference type="EMBL" id="CAJOBP010012898">
    <property type="protein sequence ID" value="CAF4572205.1"/>
    <property type="molecule type" value="Genomic_DNA"/>
</dbReference>
<reference evidence="1" key="1">
    <citation type="submission" date="2021-02" db="EMBL/GenBank/DDBJ databases">
        <authorList>
            <person name="Nowell W R."/>
        </authorList>
    </citation>
    <scope>NUCLEOTIDE SEQUENCE</scope>
</reference>
<evidence type="ECO:0000313" key="1">
    <source>
        <dbReference type="EMBL" id="CAF4572205.1"/>
    </source>
</evidence>
<protein>
    <submittedName>
        <fullName evidence="1">Uncharacterized protein</fullName>
    </submittedName>
</protein>
<keyword evidence="2" id="KW-1185">Reference proteome</keyword>
<accession>A0A821A5Y3</accession>
<gene>
    <name evidence="1" type="ORF">UJA718_LOCUS30341</name>
</gene>
<sequence>MHDKRTAPSDHKVSQSNTTWHSDLFARPLAIDFYRHFSTGNQSILA</sequence>
<proteinExistence type="predicted"/>
<organism evidence="1 2">
    <name type="scientific">Rotaria socialis</name>
    <dbReference type="NCBI Taxonomy" id="392032"/>
    <lineage>
        <taxon>Eukaryota</taxon>
        <taxon>Metazoa</taxon>
        <taxon>Spiralia</taxon>
        <taxon>Gnathifera</taxon>
        <taxon>Rotifera</taxon>
        <taxon>Eurotatoria</taxon>
        <taxon>Bdelloidea</taxon>
        <taxon>Philodinida</taxon>
        <taxon>Philodinidae</taxon>
        <taxon>Rotaria</taxon>
    </lineage>
</organism>
<comment type="caution">
    <text evidence="1">The sequence shown here is derived from an EMBL/GenBank/DDBJ whole genome shotgun (WGS) entry which is preliminary data.</text>
</comment>
<evidence type="ECO:0000313" key="2">
    <source>
        <dbReference type="Proteomes" id="UP000663873"/>
    </source>
</evidence>
<name>A0A821A5Y3_9BILA</name>
<dbReference type="Proteomes" id="UP000663873">
    <property type="component" value="Unassembled WGS sequence"/>
</dbReference>
<feature type="non-terminal residue" evidence="1">
    <location>
        <position position="46"/>
    </location>
</feature>